<proteinExistence type="predicted"/>
<feature type="region of interest" description="Disordered" evidence="1">
    <location>
        <begin position="165"/>
        <end position="205"/>
    </location>
</feature>
<name>A0AA95SFU8_9BACI</name>
<feature type="compositionally biased region" description="Acidic residues" evidence="1">
    <location>
        <begin position="287"/>
        <end position="300"/>
    </location>
</feature>
<evidence type="ECO:0000313" key="4">
    <source>
        <dbReference type="Proteomes" id="UP001178288"/>
    </source>
</evidence>
<dbReference type="NCBIfam" id="NF045793">
    <property type="entry name" value="BC_2427_fam"/>
    <property type="match status" value="1"/>
</dbReference>
<sequence length="619" mass="70067">MKTPWINYEKMHQITVKQNAHYFQHIYRKSTEESNDISDSDTEPSSVDTVETYTDAELVSQVDEDFVADHVIERNDSTEFEDVLQTDHADETNVEPQSDSAIESVHPSESNSEKDERNHTTGTYDLSELSDYPDTEIVSQDEDSLADHVIDRNDSTEFEDVLQTNHPDETNVEPQSDSAIESVHPSESNSEKDERTLTNGTYDLSELSDYTDTELVSQDEDSVADHVIVRNDSTEFEDILQTDHADETNDESKNDSAIESVHPSESNSKKDERNHTTGTYDLSELSDNTDTEIVSQDEDSVADHVIVRNDSTEFEDILQTDHADETNDEPQSDSAFEPADNSESNFEVEINDIHYTEDDYETNPTDYSNGLYKCGNICSMTTKTPFSTSVEINDFLHPPIIGGSVQNTSGFLDLNNKQVPELNTILFNTTTHYPEQPHCRLVCSKIHESIFLTTATDQLYDTKNNIIQNKAVANLLHDSSATIPEKSDHTSDSSLHFINIRVPVEIGEYEIEILLEENVVFEEEIMRIKEISKEVVLTDYKFEPTQINQALSNGACKALKGNLFIEGYVQQHIEYTAGESIQKEPITNFYHLHQKIVLNLIVQLHQVQRVQIKSVGTTI</sequence>
<keyword evidence="4" id="KW-1185">Reference proteome</keyword>
<organism evidence="3 4">
    <name type="scientific">Neobacillus novalis</name>
    <dbReference type="NCBI Taxonomy" id="220687"/>
    <lineage>
        <taxon>Bacteria</taxon>
        <taxon>Bacillati</taxon>
        <taxon>Bacillota</taxon>
        <taxon>Bacilli</taxon>
        <taxon>Bacillales</taxon>
        <taxon>Bacillaceae</taxon>
        <taxon>Neobacillus</taxon>
    </lineage>
</organism>
<evidence type="ECO:0000256" key="1">
    <source>
        <dbReference type="SAM" id="MobiDB-lite"/>
    </source>
</evidence>
<protein>
    <recommendedName>
        <fullName evidence="2">DUF7852 domain-containing protein</fullName>
    </recommendedName>
</protein>
<dbReference type="Pfam" id="PF25250">
    <property type="entry name" value="DUF7852"/>
    <property type="match status" value="1"/>
</dbReference>
<feature type="compositionally biased region" description="Polar residues" evidence="1">
    <location>
        <begin position="276"/>
        <end position="286"/>
    </location>
</feature>
<feature type="compositionally biased region" description="Basic and acidic residues" evidence="1">
    <location>
        <begin position="241"/>
        <end position="256"/>
    </location>
</feature>
<dbReference type="AlphaFoldDB" id="A0AA95SFU8"/>
<feature type="region of interest" description="Disordered" evidence="1">
    <location>
        <begin position="322"/>
        <end position="344"/>
    </location>
</feature>
<evidence type="ECO:0000313" key="3">
    <source>
        <dbReference type="EMBL" id="WHY85496.1"/>
    </source>
</evidence>
<dbReference type="Proteomes" id="UP001178288">
    <property type="component" value="Chromosome"/>
</dbReference>
<reference evidence="3" key="1">
    <citation type="submission" date="2023-05" db="EMBL/GenBank/DDBJ databases">
        <title>Comparative genomics of Bacillaceae isolates and their secondary metabolite potential.</title>
        <authorList>
            <person name="Song L."/>
            <person name="Nielsen L.J."/>
            <person name="Mohite O."/>
            <person name="Xu X."/>
            <person name="Weber T."/>
            <person name="Kovacs A.T."/>
        </authorList>
    </citation>
    <scope>NUCLEOTIDE SEQUENCE</scope>
    <source>
        <strain evidence="3">XLM17</strain>
    </source>
</reference>
<accession>A0AA95SFU8</accession>
<dbReference type="KEGG" id="nnv:QNH39_23260"/>
<dbReference type="RefSeq" id="WP_066092038.1">
    <property type="nucleotide sequence ID" value="NZ_CP126114.1"/>
</dbReference>
<dbReference type="EMBL" id="CP126114">
    <property type="protein sequence ID" value="WHY85496.1"/>
    <property type="molecule type" value="Genomic_DNA"/>
</dbReference>
<dbReference type="InterPro" id="IPR057174">
    <property type="entry name" value="DUF7852"/>
</dbReference>
<feature type="region of interest" description="Disordered" evidence="1">
    <location>
        <begin position="90"/>
        <end position="132"/>
    </location>
</feature>
<gene>
    <name evidence="3" type="ORF">QNH39_23260</name>
</gene>
<feature type="region of interest" description="Disordered" evidence="1">
    <location>
        <begin position="235"/>
        <end position="302"/>
    </location>
</feature>
<evidence type="ECO:0000259" key="2">
    <source>
        <dbReference type="Pfam" id="PF25250"/>
    </source>
</evidence>
<feature type="domain" description="DUF7852" evidence="2">
    <location>
        <begin position="375"/>
        <end position="610"/>
    </location>
</feature>